<name>A0A4Q4M7A6_9PLEO</name>
<dbReference type="EMBL" id="PDXA01000044">
    <property type="protein sequence ID" value="RYN43597.1"/>
    <property type="molecule type" value="Genomic_DNA"/>
</dbReference>
<evidence type="ECO:0000313" key="2">
    <source>
        <dbReference type="EMBL" id="RYN43597.1"/>
    </source>
</evidence>
<sequence length="484" mass="56719">MNAHLPPKTQRFRYRPLDNTSGQIRLIRIQPGLGAGTPMRLLMKTVILRDEDLVNDRDDLKVKKSVHLHHKLMAKFQTKSKTYDETFRKPAIEDTDVRTIHAKLSEEAPRERPHFTSLSYRWGDESIVHEICIQDNDNIGWFSTYENLYNFLLIKQDQKTSDAWYWIDQISIDQKNDQEKSHQVSRMSALYLGADKVEVWLGPAYEESDELMDFISSFKQASRQPNDETVEKHLPALQAFLELEYWNRLWIVQEIKLGQNRLIRLGRKVVSWLTELEPALAFVESWFKAPRPLSLLGHKLYILAGLGIRELFVEQDYARGTWEEMGSLSVNRHCGKVVDRVYATMSLVAKPLRFYPDYSKSIQDVLLTLLQMHLEFELQNDNAGTMSYVARSWLNCLDRGHEDIDIKVIRRWLASRAHVALRAKRQEQNVVDRMFDKPMGPFMFLFGVLGYGPTWVARVRLWWEFPSKGSIRYSRWPDILDLET</sequence>
<dbReference type="InterPro" id="IPR010730">
    <property type="entry name" value="HET"/>
</dbReference>
<reference evidence="3" key="1">
    <citation type="journal article" date="2019" name="bioRxiv">
        <title>Genomics, evolutionary history and diagnostics of the Alternaria alternata species group including apple and Asian pear pathotypes.</title>
        <authorList>
            <person name="Armitage A.D."/>
            <person name="Cockerton H.M."/>
            <person name="Sreenivasaprasad S."/>
            <person name="Woodhall J.W."/>
            <person name="Lane C.R."/>
            <person name="Harrison R.J."/>
            <person name="Clarkson J.P."/>
        </authorList>
    </citation>
    <scope>NUCLEOTIDE SEQUENCE [LARGE SCALE GENOMIC DNA]</scope>
    <source>
        <strain evidence="3">FERA 1082</strain>
    </source>
</reference>
<organism evidence="2 3">
    <name type="scientific">Alternaria tenuissima</name>
    <dbReference type="NCBI Taxonomy" id="119927"/>
    <lineage>
        <taxon>Eukaryota</taxon>
        <taxon>Fungi</taxon>
        <taxon>Dikarya</taxon>
        <taxon>Ascomycota</taxon>
        <taxon>Pezizomycotina</taxon>
        <taxon>Dothideomycetes</taxon>
        <taxon>Pleosporomycetidae</taxon>
        <taxon>Pleosporales</taxon>
        <taxon>Pleosporineae</taxon>
        <taxon>Pleosporaceae</taxon>
        <taxon>Alternaria</taxon>
        <taxon>Alternaria sect. Alternaria</taxon>
        <taxon>Alternaria alternata complex</taxon>
    </lineage>
</organism>
<evidence type="ECO:0000259" key="1">
    <source>
        <dbReference type="Pfam" id="PF06985"/>
    </source>
</evidence>
<accession>A0A4Q4M7A6</accession>
<dbReference type="Pfam" id="PF06985">
    <property type="entry name" value="HET"/>
    <property type="match status" value="1"/>
</dbReference>
<comment type="caution">
    <text evidence="2">The sequence shown here is derived from an EMBL/GenBank/DDBJ whole genome shotgun (WGS) entry which is preliminary data.</text>
</comment>
<proteinExistence type="predicted"/>
<dbReference type="InterPro" id="IPR052895">
    <property type="entry name" value="HetReg/Transcr_Mod"/>
</dbReference>
<protein>
    <recommendedName>
        <fullName evidence="1">Heterokaryon incompatibility domain-containing protein</fullName>
    </recommendedName>
</protein>
<dbReference type="AlphaFoldDB" id="A0A4Q4M7A6"/>
<dbReference type="PANTHER" id="PTHR24148:SF73">
    <property type="entry name" value="HET DOMAIN PROTEIN (AFU_ORTHOLOGUE AFUA_8G01020)"/>
    <property type="match status" value="1"/>
</dbReference>
<dbReference type="Proteomes" id="UP000292402">
    <property type="component" value="Unassembled WGS sequence"/>
</dbReference>
<gene>
    <name evidence="2" type="ORF">AA0114_g10252</name>
</gene>
<dbReference type="PANTHER" id="PTHR24148">
    <property type="entry name" value="ANKYRIN REPEAT DOMAIN-CONTAINING PROTEIN 39 HOMOLOG-RELATED"/>
    <property type="match status" value="1"/>
</dbReference>
<evidence type="ECO:0000313" key="3">
    <source>
        <dbReference type="Proteomes" id="UP000292402"/>
    </source>
</evidence>
<feature type="domain" description="Heterokaryon incompatibility" evidence="1">
    <location>
        <begin position="115"/>
        <end position="254"/>
    </location>
</feature>